<evidence type="ECO:0000313" key="17">
    <source>
        <dbReference type="EMBL" id="KAG7575360.1"/>
    </source>
</evidence>
<dbReference type="Pfam" id="PF00400">
    <property type="entry name" value="WD40"/>
    <property type="match status" value="1"/>
</dbReference>
<evidence type="ECO:0000256" key="12">
    <source>
        <dbReference type="ARBA" id="ARBA00023136"/>
    </source>
</evidence>
<dbReference type="SMART" id="SM00320">
    <property type="entry name" value="WD40"/>
    <property type="match status" value="6"/>
</dbReference>
<name>A0A8K0NTM2_9TREE</name>
<dbReference type="InterPro" id="IPR001680">
    <property type="entry name" value="WD40_rpt"/>
</dbReference>
<feature type="region of interest" description="Disordered" evidence="16">
    <location>
        <begin position="376"/>
        <end position="412"/>
    </location>
</feature>
<keyword evidence="7 15" id="KW-0853">WD repeat</keyword>
<organism evidence="17 18">
    <name type="scientific">Filobasidium floriforme</name>
    <dbReference type="NCBI Taxonomy" id="5210"/>
    <lineage>
        <taxon>Eukaryota</taxon>
        <taxon>Fungi</taxon>
        <taxon>Dikarya</taxon>
        <taxon>Basidiomycota</taxon>
        <taxon>Agaricomycotina</taxon>
        <taxon>Tremellomycetes</taxon>
        <taxon>Filobasidiales</taxon>
        <taxon>Filobasidiaceae</taxon>
        <taxon>Filobasidium</taxon>
    </lineage>
</organism>
<evidence type="ECO:0000256" key="9">
    <source>
        <dbReference type="ARBA" id="ARBA00022824"/>
    </source>
</evidence>
<keyword evidence="8" id="KW-0677">Repeat</keyword>
<dbReference type="InterPro" id="IPR015943">
    <property type="entry name" value="WD40/YVTN_repeat-like_dom_sf"/>
</dbReference>
<comment type="caution">
    <text evidence="17">The sequence shown here is derived from an EMBL/GenBank/DDBJ whole genome shotgun (WGS) entry which is preliminary data.</text>
</comment>
<keyword evidence="9" id="KW-0256">Endoplasmic reticulum</keyword>
<feature type="compositionally biased region" description="Pro residues" evidence="16">
    <location>
        <begin position="1174"/>
        <end position="1197"/>
    </location>
</feature>
<feature type="compositionally biased region" description="Low complexity" evidence="16">
    <location>
        <begin position="1012"/>
        <end position="1027"/>
    </location>
</feature>
<dbReference type="GO" id="GO:0090110">
    <property type="term" value="P:COPII-coated vesicle cargo loading"/>
    <property type="evidence" value="ECO:0007669"/>
    <property type="project" value="TreeGrafter"/>
</dbReference>
<evidence type="ECO:0000256" key="14">
    <source>
        <dbReference type="ARBA" id="ARBA00025471"/>
    </source>
</evidence>
<feature type="region of interest" description="Disordered" evidence="16">
    <location>
        <begin position="534"/>
        <end position="612"/>
    </location>
</feature>
<evidence type="ECO:0000256" key="11">
    <source>
        <dbReference type="ARBA" id="ARBA00022927"/>
    </source>
</evidence>
<protein>
    <recommendedName>
        <fullName evidence="5">Protein transport protein SEC31</fullName>
    </recommendedName>
    <alternativeName>
        <fullName evidence="4">Protein transport protein sec31</fullName>
    </alternativeName>
</protein>
<dbReference type="OrthoDB" id="542917at2759"/>
<dbReference type="GO" id="GO:0015031">
    <property type="term" value="P:protein transport"/>
    <property type="evidence" value="ECO:0007669"/>
    <property type="project" value="UniProtKB-KW"/>
</dbReference>
<feature type="compositionally biased region" description="Polar residues" evidence="16">
    <location>
        <begin position="383"/>
        <end position="392"/>
    </location>
</feature>
<feature type="compositionally biased region" description="Polar residues" evidence="16">
    <location>
        <begin position="401"/>
        <end position="411"/>
    </location>
</feature>
<evidence type="ECO:0000256" key="1">
    <source>
        <dbReference type="ARBA" id="ARBA00004299"/>
    </source>
</evidence>
<dbReference type="GO" id="GO:0030127">
    <property type="term" value="C:COPII vesicle coat"/>
    <property type="evidence" value="ECO:0007669"/>
    <property type="project" value="TreeGrafter"/>
</dbReference>
<keyword evidence="11" id="KW-0653">Protein transport</keyword>
<comment type="function">
    <text evidence="14">Component of the coat protein complex II (COPII) which promotes the formation of transport vesicles from the endoplasmic reticulum (ER). The coat has two main functions, the physical deformation of the endoplasmic reticulum membrane into vesicles and the selection of cargo molecules.</text>
</comment>
<feature type="repeat" description="WD" evidence="15">
    <location>
        <begin position="178"/>
        <end position="220"/>
    </location>
</feature>
<gene>
    <name evidence="17" type="ORF">FFLO_00350</name>
</gene>
<dbReference type="GO" id="GO:0007029">
    <property type="term" value="P:endoplasmic reticulum organization"/>
    <property type="evidence" value="ECO:0007669"/>
    <property type="project" value="TreeGrafter"/>
</dbReference>
<evidence type="ECO:0000256" key="13">
    <source>
        <dbReference type="ARBA" id="ARBA00023329"/>
    </source>
</evidence>
<feature type="compositionally biased region" description="Low complexity" evidence="16">
    <location>
        <begin position="1248"/>
        <end position="1267"/>
    </location>
</feature>
<dbReference type="Gene3D" id="1.20.940.10">
    <property type="entry name" value="Functional domain of the splicing factor Prp18"/>
    <property type="match status" value="1"/>
</dbReference>
<dbReference type="Proteomes" id="UP000812966">
    <property type="component" value="Unassembled WGS sequence"/>
</dbReference>
<sequence>MTVQTLNRTATFAWGTSADSLPLIATGTVSGALDETFSNVGQLEIWQPEFFGGAGSQGSTDEGLFLGGEGQPGPKGSISTNARFNRLAWSNPSSKHSRGLLASGMETGEVSVWDADKILNGAGASEALVFKNEVHTGPVRGLDFNPKQQNLLASGAINAELQVFDLTNPDKTHSTGPKSTKLDEITSVQWNPSVAHILAASSSSGYTSVWDLRQKREVLSLAYGGGAATGMQGAGRNMGGFGNMQVGNKRGMSSVVWHPNNPTRLITASEDDTSPIVMVWDLRNSLAPEKILSGHDKGILSLSWCAQDSDLLLSCGKDNRTICWNPQSCEIVGELPSSDNWSFQTAWCPRNPDLIATASFDGKIGIHSLQNTHENHNEAGRSANKTNASNNPDDIFGSQPGEESSSATALSLKQPPKWLRPPVSVAFGFGGQLASVNGGVVSLQSVVTEQDVIERAKMLAGAIDSQEELGSFCEDMAKKEGGDASAVAGWKALKSLFTTNSRDELVTLLGFSKGEIAHQVSEAIKKFKLTIKTEGEDESEVKTPKEGAVTFAEPGEMEETADGASTPKAESEADGKGISTPSEVSATTDATKKTEAETEMTEHSLFDEDNRIGTPQFDTGAGANFFSSIGQLRNALPDHMQVPHQAYAKDSSVAATIGSRASSVASETMKSNTFKIYPSNESEVDRLITRALVVGDFESAVTLCLSVDRFADALVLAVRGGPDLLAKTQQAYFEKRTTALPYLRLFQSIVSEDLSDVVQNADLTEWQEVFVVLCTFARADEFNGLTEQLGQRIEFQSRMVNGSNDQANSDRAKELRKNALLCYLAAGRLEKAVNIWVEEMREDEDTAVNGAGSDGAKASRYTAHAQALQTFMEKVAVFRSATNYVDRDLAQPTQAVSAAESGARTYSLAALYDRYYEYADLLATQGQTQLAVKYVQQTPAGYKGSKGDEAGPTSVRARYMLGAGLAEQKPAQASTSAFVPTPAQKPPAPPNPAFGIQQPFAPVQEIQQPPLSAAPSAYSPYVPAQPSQPAQTGPSSSTNPYAPSNPYGASNSPHGPGPSTYTPATNNYGQYGGQQPRAPAGPVAPPPMARPRQNDSPGPVPAAQRRDIPGWNDAPSMQPKRTGSAPGKPQPIMSPFPEGQSPIVPAQSPMGYQQPNQQPGQFAPPPQRGQGAAIPPPPRGAQPPRPASAQPPPPPPAANQAQYTQAKPMSPPMRAGPPPGAIAGPPPARAMSPLVPPQHRVMSPPAPQQQQYMQPPAPQAQTPSQGPYQPPPGARAGPPPPGRAPSQMGNASSSRPASVAPPTKAAPKYPPGDRSHIPAGSQPIFQSFSDELSRLTHVVPPQQRKNLDDTQRRLNVLFDELNCETVPGPVVAQLNEMVKAIAARDAQAALAMHVDMLTRGPKSEGMTGWMIGIKQLIRLGM</sequence>
<dbReference type="PROSITE" id="PS50082">
    <property type="entry name" value="WD_REPEATS_2"/>
    <property type="match status" value="1"/>
</dbReference>
<comment type="similarity">
    <text evidence="3">Belongs to the WD repeat SEC31 family.</text>
</comment>
<feature type="compositionally biased region" description="Polar residues" evidence="16">
    <location>
        <begin position="1028"/>
        <end position="1068"/>
    </location>
</feature>
<keyword evidence="12" id="KW-0472">Membrane</keyword>
<evidence type="ECO:0000256" key="5">
    <source>
        <dbReference type="ARBA" id="ARBA00021236"/>
    </source>
</evidence>
<evidence type="ECO:0000256" key="10">
    <source>
        <dbReference type="ARBA" id="ARBA00022892"/>
    </source>
</evidence>
<feature type="compositionally biased region" description="Low complexity" evidence="16">
    <location>
        <begin position="1291"/>
        <end position="1307"/>
    </location>
</feature>
<evidence type="ECO:0000256" key="7">
    <source>
        <dbReference type="ARBA" id="ARBA00022574"/>
    </source>
</evidence>
<dbReference type="GO" id="GO:0005789">
    <property type="term" value="C:endoplasmic reticulum membrane"/>
    <property type="evidence" value="ECO:0007669"/>
    <property type="project" value="UniProtKB-SubCell"/>
</dbReference>
<evidence type="ECO:0000256" key="15">
    <source>
        <dbReference type="PROSITE-ProRule" id="PRU00221"/>
    </source>
</evidence>
<proteinExistence type="inferred from homology"/>
<evidence type="ECO:0000313" key="18">
    <source>
        <dbReference type="Proteomes" id="UP000812966"/>
    </source>
</evidence>
<evidence type="ECO:0000256" key="2">
    <source>
        <dbReference type="ARBA" id="ARBA00004397"/>
    </source>
</evidence>
<dbReference type="SUPFAM" id="SSF50978">
    <property type="entry name" value="WD40 repeat-like"/>
    <property type="match status" value="1"/>
</dbReference>
<comment type="subcellular location">
    <subcellularLocation>
        <location evidence="1">Cytoplasmic vesicle</location>
        <location evidence="1">COPII-coated vesicle membrane</location>
        <topology evidence="1">Peripheral membrane protein</topology>
        <orientation evidence="1">Cytoplasmic side</orientation>
    </subcellularLocation>
    <subcellularLocation>
        <location evidence="2">Endoplasmic reticulum membrane</location>
        <topology evidence="2">Peripheral membrane protein</topology>
        <orientation evidence="2">Cytoplasmic side</orientation>
    </subcellularLocation>
</comment>
<dbReference type="InterPro" id="IPR040251">
    <property type="entry name" value="SEC31-like"/>
</dbReference>
<dbReference type="PANTHER" id="PTHR13923:SF11">
    <property type="entry name" value="SECRETORY 31, ISOFORM D"/>
    <property type="match status" value="1"/>
</dbReference>
<evidence type="ECO:0000256" key="4">
    <source>
        <dbReference type="ARBA" id="ARBA00013507"/>
    </source>
</evidence>
<evidence type="ECO:0000256" key="16">
    <source>
        <dbReference type="SAM" id="MobiDB-lite"/>
    </source>
</evidence>
<keyword evidence="13" id="KW-0968">Cytoplasmic vesicle</keyword>
<dbReference type="FunFam" id="2.130.10.10:FF:000193">
    <property type="entry name" value="Protein transport protein SEC31, putative"/>
    <property type="match status" value="1"/>
</dbReference>
<dbReference type="GO" id="GO:0005198">
    <property type="term" value="F:structural molecule activity"/>
    <property type="evidence" value="ECO:0007669"/>
    <property type="project" value="TreeGrafter"/>
</dbReference>
<keyword evidence="18" id="KW-1185">Reference proteome</keyword>
<feature type="region of interest" description="Disordered" evidence="16">
    <location>
        <begin position="1012"/>
        <end position="1323"/>
    </location>
</feature>
<evidence type="ECO:0000256" key="8">
    <source>
        <dbReference type="ARBA" id="ARBA00022737"/>
    </source>
</evidence>
<dbReference type="Gene3D" id="2.130.10.10">
    <property type="entry name" value="YVTN repeat-like/Quinoprotein amine dehydrogenase"/>
    <property type="match status" value="1"/>
</dbReference>
<keyword evidence="10" id="KW-0931">ER-Golgi transport</keyword>
<evidence type="ECO:0000256" key="6">
    <source>
        <dbReference type="ARBA" id="ARBA00022448"/>
    </source>
</evidence>
<feature type="region of interest" description="Disordered" evidence="16">
    <location>
        <begin position="971"/>
        <end position="997"/>
    </location>
</feature>
<dbReference type="InterPro" id="IPR036322">
    <property type="entry name" value="WD40_repeat_dom_sf"/>
</dbReference>
<dbReference type="Gene3D" id="1.25.40.1030">
    <property type="match status" value="1"/>
</dbReference>
<evidence type="ECO:0000256" key="3">
    <source>
        <dbReference type="ARBA" id="ARBA00009358"/>
    </source>
</evidence>
<dbReference type="PANTHER" id="PTHR13923">
    <property type="entry name" value="SEC31-RELATED PROTEIN"/>
    <property type="match status" value="1"/>
</dbReference>
<feature type="compositionally biased region" description="Pro residues" evidence="16">
    <location>
        <begin position="983"/>
        <end position="992"/>
    </location>
</feature>
<feature type="compositionally biased region" description="Basic and acidic residues" evidence="16">
    <location>
        <begin position="590"/>
        <end position="611"/>
    </location>
</feature>
<accession>A0A8K0NTM2</accession>
<dbReference type="GO" id="GO:0070971">
    <property type="term" value="C:endoplasmic reticulum exit site"/>
    <property type="evidence" value="ECO:0007669"/>
    <property type="project" value="TreeGrafter"/>
</dbReference>
<feature type="compositionally biased region" description="Pro residues" evidence="16">
    <location>
        <begin position="1268"/>
        <end position="1283"/>
    </location>
</feature>
<dbReference type="EMBL" id="JABELV010000004">
    <property type="protein sequence ID" value="KAG7575360.1"/>
    <property type="molecule type" value="Genomic_DNA"/>
</dbReference>
<keyword evidence="6" id="KW-0813">Transport</keyword>
<reference evidence="17" key="1">
    <citation type="submission" date="2020-04" db="EMBL/GenBank/DDBJ databases">
        <title>Analysis of mating type loci in Filobasidium floriforme.</title>
        <authorList>
            <person name="Nowrousian M."/>
        </authorList>
    </citation>
    <scope>NUCLEOTIDE SEQUENCE</scope>
    <source>
        <strain evidence="17">CBS 6242</strain>
    </source>
</reference>
<feature type="compositionally biased region" description="Pro residues" evidence="16">
    <location>
        <begin position="1209"/>
        <end position="1228"/>
    </location>
</feature>